<keyword evidence="3" id="KW-1185">Reference proteome</keyword>
<dbReference type="RefSeq" id="WP_208254123.1">
    <property type="nucleotide sequence ID" value="NZ_JAGEOJ010000002.1"/>
</dbReference>
<dbReference type="EMBL" id="JAGEOJ010000002">
    <property type="protein sequence ID" value="MBO2446526.1"/>
    <property type="molecule type" value="Genomic_DNA"/>
</dbReference>
<dbReference type="AlphaFoldDB" id="A0A939T109"/>
<protein>
    <submittedName>
        <fullName evidence="2">Uncharacterized protein</fullName>
    </submittedName>
</protein>
<accession>A0A939T109</accession>
<dbReference type="Pfam" id="PF19953">
    <property type="entry name" value="EACC1"/>
    <property type="match status" value="1"/>
</dbReference>
<proteinExistence type="predicted"/>
<keyword evidence="1" id="KW-1133">Transmembrane helix</keyword>
<feature type="transmembrane region" description="Helical" evidence="1">
    <location>
        <begin position="62"/>
        <end position="84"/>
    </location>
</feature>
<organism evidence="2 3">
    <name type="scientific">Actinomadura barringtoniae</name>
    <dbReference type="NCBI Taxonomy" id="1427535"/>
    <lineage>
        <taxon>Bacteria</taxon>
        <taxon>Bacillati</taxon>
        <taxon>Actinomycetota</taxon>
        <taxon>Actinomycetes</taxon>
        <taxon>Streptosporangiales</taxon>
        <taxon>Thermomonosporaceae</taxon>
        <taxon>Actinomadura</taxon>
    </lineage>
</organism>
<reference evidence="2" key="1">
    <citation type="submission" date="2021-03" db="EMBL/GenBank/DDBJ databases">
        <authorList>
            <person name="Kanchanasin P."/>
            <person name="Saeng-In P."/>
            <person name="Phongsopitanun W."/>
            <person name="Yuki M."/>
            <person name="Kudo T."/>
            <person name="Ohkuma M."/>
            <person name="Tanasupawat S."/>
        </authorList>
    </citation>
    <scope>NUCLEOTIDE SEQUENCE</scope>
    <source>
        <strain evidence="2">GKU 128</strain>
    </source>
</reference>
<gene>
    <name evidence="2" type="ORF">J4573_05455</name>
</gene>
<keyword evidence="1" id="KW-0472">Membrane</keyword>
<evidence type="ECO:0000256" key="1">
    <source>
        <dbReference type="SAM" id="Phobius"/>
    </source>
</evidence>
<evidence type="ECO:0000313" key="2">
    <source>
        <dbReference type="EMBL" id="MBO2446526.1"/>
    </source>
</evidence>
<sequence>MEIESVGEVTATVRLSDPDVSSERLEELTTVVRDELLASAASSVALAASEAPPGARAPDGSIAGELVVTVGAVAVMLRSVIGVLKAWRERRPARTVEIEIDGRKLKLTDATKAQQERLVEDFLAAVPRD</sequence>
<keyword evidence="1" id="KW-0812">Transmembrane</keyword>
<comment type="caution">
    <text evidence="2">The sequence shown here is derived from an EMBL/GenBank/DDBJ whole genome shotgun (WGS) entry which is preliminary data.</text>
</comment>
<evidence type="ECO:0000313" key="3">
    <source>
        <dbReference type="Proteomes" id="UP000669179"/>
    </source>
</evidence>
<dbReference type="Proteomes" id="UP000669179">
    <property type="component" value="Unassembled WGS sequence"/>
</dbReference>
<dbReference type="InterPro" id="IPR045428">
    <property type="entry name" value="EACC1"/>
</dbReference>
<name>A0A939T109_9ACTN</name>